<dbReference type="PANTHER" id="PTHR12616:SF8">
    <property type="entry name" value="VACUOLAR PROTEIN SORTING-ASSOCIATED PROTEIN 8 HOMOLOG"/>
    <property type="match status" value="1"/>
</dbReference>
<evidence type="ECO:0000313" key="4">
    <source>
        <dbReference type="EMBL" id="KAL3765310.1"/>
    </source>
</evidence>
<dbReference type="Pfam" id="PF23410">
    <property type="entry name" value="Beta-prop_VPS8"/>
    <property type="match status" value="1"/>
</dbReference>
<evidence type="ECO:0000256" key="1">
    <source>
        <dbReference type="ARBA" id="ARBA00009422"/>
    </source>
</evidence>
<gene>
    <name evidence="4" type="ORF">ACHAWO_009999</name>
</gene>
<organism evidence="4 5">
    <name type="scientific">Cyclotella atomus</name>
    <dbReference type="NCBI Taxonomy" id="382360"/>
    <lineage>
        <taxon>Eukaryota</taxon>
        <taxon>Sar</taxon>
        <taxon>Stramenopiles</taxon>
        <taxon>Ochrophyta</taxon>
        <taxon>Bacillariophyta</taxon>
        <taxon>Coscinodiscophyceae</taxon>
        <taxon>Thalassiosirophycidae</taxon>
        <taxon>Stephanodiscales</taxon>
        <taxon>Stephanodiscaceae</taxon>
        <taxon>Cyclotella</taxon>
    </lineage>
</organism>
<dbReference type="InterPro" id="IPR036322">
    <property type="entry name" value="WD40_repeat_dom_sf"/>
</dbReference>
<dbReference type="InterPro" id="IPR045111">
    <property type="entry name" value="Vps41/Vps8"/>
</dbReference>
<name>A0ABD3MMQ1_9STRA</name>
<evidence type="ECO:0000313" key="5">
    <source>
        <dbReference type="Proteomes" id="UP001530400"/>
    </source>
</evidence>
<dbReference type="Pfam" id="PF12816">
    <property type="entry name" value="TPR_Vps8"/>
    <property type="match status" value="1"/>
</dbReference>
<accession>A0ABD3MMQ1</accession>
<evidence type="ECO:0000256" key="2">
    <source>
        <dbReference type="SAM" id="MobiDB-lite"/>
    </source>
</evidence>
<sequence>MDLQAILDAPSSSSSSSSKKDPSPYSKYKSEPNNKPLSSNDYIGASYEEDGLSDISSALNEDGSFGLLGSSQNHHHGTSFRESYRFNLHNISNDSGADDLIASITKGNSNAMSISSRGGNNLELERILRDDDEEGCSGEDDDDNGDVALVSSAKKKRYNNGRVLESDILQSILNEEDDDNSRDENDSFARYTNKRQAMVDTTHHQLSSSFDLSMYSGGQMQQQQPTTIPLSHSMEVDAILDSVKDDDDESDTEQDIMNGSYLRYHHQRMLSLNTTSDGDDDEDLNFGNASLIMMSDPNNSIAYENMSTQYKLSRRIPSQEDDPYKSEIYRYGNELQSTFEGEQSLKEYTSSFLHRHNAKAKDKGTVSEDVDQQELAAPLSEDQLNEQISNMCLQTAELYERRLLKPNNRNVISPLTVKRRMKPKVTLQSKSRRGNTNMNITTTTAAMAPQQQPQSQPRFGFSGGIVQVKSMANLSTHILKSNAQQSITTQRDFGKEIIQAGGEGGGLPTTMAVNSKFIAVGTQRGEVWIFDLFEQLKMTLSAEESTTGVGNKKKTHPVTSIDLPIHGDYLLVGYGSGAIVLWDVIRGVVLKGIYDLHSSPITCVRLTSFPMGGGNDNDVGAVSVDASGLVSKIVFSKGMLWSSYSAETECLLDGTAGQILAMDTLPPLDCTQYFEGAMEYHPSAYKIVLIALSSDRSSFAVSVVPKVSVLHKWGRPAANRVDPTTTEIMDDGVSDVTMSYAPTLVSSTINHKTSNAPEKLPFLPCLSWGWGLVSGGKNSLTPILARGWGCCIQFLCANFPPCESDIEPDDGTVHWPAFGLHDEFDASSPVVSLSWLGSRSLVYLTLSNEFTIIDTVIMTMQERLDFSGIKLVYAEFALSRPKSKETNICTTFINSIRSNDNRLLVLCEEEVKQITVLGITQQISSLEERGQWLEALALALDHYESTIHSQEDRQRDTTGGTITHTDESLLTEDEVWMADLLMRYLVLAIDNAPEPEMHSTNSRLNLAQSHFEMLSGVCLEYCVTMKRLDLLFGPIFRCFYEARYINVFLDVMETYILNDRLRFIAPEAMVLFVAHCKDMKDVSMVERCLLHMDCSLMDFDSILTLLKKNSLYTGLLHVYSTGLDDYTSPLEILFEAIFDALNSSNCIHSNRRKEGVLNTKFEQTGFKALFSRSMYLQYCFSGKSFPMGEQTISEERIHTVRAELFELLLREVVVVPHQRHGAATQRHHGARSSPYPYLRALIMVDAKAFLDCLAIVLDDSEAKFDEATNIDVIGSWDVEYGTDDGRIRSGLGLSTSSERDPKLLPDRQNLVNILSSIFMTDNIVTFDHHFGVREPAQVTTHAKNAFLDFLAKYLELGVFTAPCYLTAEVMTRLCSKSKAGASEEQVLSLLKALPRSSYEIDEILYTVERTHMTRSALFLYQSGVSRTIDRPSMSEKCKAYFNRAIDCFMKDEDAEFRERLFEYVKKECSGSGTVSFDGNSSSLLRRVLLKRISEFVELDAVQTAKLVGELFVEDIDTVLTSLKGVDSGRVQYSFLHAIISELSKVDIVAAQELGANLTSEHQHTYLSLMARFQPEMVYSYLSTNQNYRLEDALKLCQDRRITDGSAYLLERMGDVSGAIMLMLQTLDTRMIGLKNLIKESMGGASLYRSRVSSVSTIKAHINDNEAAIKELAGAKQTLGAVLDLCERNKSDHLIQDNERGPLLWFHVLDRLVNAKHLLGAKNATEYHMAAISTVLSELLLMTMQRMTHHVSHYDLMQKITGDHADSDLGEFREMLVSMLKTYSSELDVCSTAVNVMHHDIRVLSVQRKNLKVRGSFIQESSRAIPKNAIMEINPSGSFQITYGRRNNIHSSNIIHTNSSVALMQRRKNEVRLSMIGGTRLNKRGRGSRALNFMTASERLYSSGGQLKSASFSFDDGGSRLVGALTEAQNVGSLF</sequence>
<feature type="domain" description="Vacuolar protein sorting-associated protein 8 central" evidence="3">
    <location>
        <begin position="1047"/>
        <end position="1255"/>
    </location>
</feature>
<proteinExistence type="inferred from homology"/>
<protein>
    <recommendedName>
        <fullName evidence="3">Vacuolar protein sorting-associated protein 8 central domain-containing protein</fullName>
    </recommendedName>
</protein>
<dbReference type="EMBL" id="JALLPJ020001403">
    <property type="protein sequence ID" value="KAL3765310.1"/>
    <property type="molecule type" value="Genomic_DNA"/>
</dbReference>
<dbReference type="PANTHER" id="PTHR12616">
    <property type="entry name" value="VACUOLAR PROTEIN SORTING VPS41"/>
    <property type="match status" value="1"/>
</dbReference>
<dbReference type="Pfam" id="PF23556">
    <property type="entry name" value="TPR_Vps41"/>
    <property type="match status" value="1"/>
</dbReference>
<comment type="similarity">
    <text evidence="1">Belongs to the VPS8 family.</text>
</comment>
<evidence type="ECO:0000259" key="3">
    <source>
        <dbReference type="Pfam" id="PF12816"/>
    </source>
</evidence>
<dbReference type="Proteomes" id="UP001530400">
    <property type="component" value="Unassembled WGS sequence"/>
</dbReference>
<dbReference type="SUPFAM" id="SSF50978">
    <property type="entry name" value="WD40 repeat-like"/>
    <property type="match status" value="1"/>
</dbReference>
<feature type="compositionally biased region" description="Basic and acidic residues" evidence="2">
    <location>
        <begin position="18"/>
        <end position="32"/>
    </location>
</feature>
<keyword evidence="5" id="KW-1185">Reference proteome</keyword>
<dbReference type="Gene3D" id="2.130.10.10">
    <property type="entry name" value="YVTN repeat-like/Quinoprotein amine dehydrogenase"/>
    <property type="match status" value="1"/>
</dbReference>
<feature type="region of interest" description="Disordered" evidence="2">
    <location>
        <begin position="1"/>
        <end position="45"/>
    </location>
</feature>
<dbReference type="InterPro" id="IPR015943">
    <property type="entry name" value="WD40/YVTN_repeat-like_dom_sf"/>
</dbReference>
<dbReference type="InterPro" id="IPR025941">
    <property type="entry name" value="Vps8_central_dom"/>
</dbReference>
<reference evidence="4 5" key="1">
    <citation type="submission" date="2024-10" db="EMBL/GenBank/DDBJ databases">
        <title>Updated reference genomes for cyclostephanoid diatoms.</title>
        <authorList>
            <person name="Roberts W.R."/>
            <person name="Alverson A.J."/>
        </authorList>
    </citation>
    <scope>NUCLEOTIDE SEQUENCE [LARGE SCALE GENOMIC DNA]</scope>
    <source>
        <strain evidence="4 5">AJA010-31</strain>
    </source>
</reference>
<comment type="caution">
    <text evidence="4">The sequence shown here is derived from an EMBL/GenBank/DDBJ whole genome shotgun (WGS) entry which is preliminary data.</text>
</comment>